<evidence type="ECO:0000313" key="1">
    <source>
        <dbReference type="EMBL" id="RBP53384.1"/>
    </source>
</evidence>
<dbReference type="Proteomes" id="UP000253083">
    <property type="component" value="Unassembled WGS sequence"/>
</dbReference>
<reference evidence="1 2" key="1">
    <citation type="submission" date="2018-06" db="EMBL/GenBank/DDBJ databases">
        <title>Genomic Encyclopedia of Type Strains, Phase IV (KMG-IV): sequencing the most valuable type-strain genomes for metagenomic binning, comparative biology and taxonomic classification.</title>
        <authorList>
            <person name="Goeker M."/>
        </authorList>
    </citation>
    <scope>NUCLEOTIDE SEQUENCE [LARGE SCALE GENOMIC DNA]</scope>
    <source>
        <strain evidence="1 2">DSM 24032</strain>
    </source>
</reference>
<name>A0A395JP15_9GAMM</name>
<dbReference type="AlphaFoldDB" id="A0A395JP15"/>
<proteinExistence type="predicted"/>
<gene>
    <name evidence="1" type="ORF">DFR28_101770</name>
</gene>
<dbReference type="RefSeq" id="WP_113952958.1">
    <property type="nucleotide sequence ID" value="NZ_QNRT01000001.1"/>
</dbReference>
<dbReference type="EMBL" id="QNRT01000001">
    <property type="protein sequence ID" value="RBP53384.1"/>
    <property type="molecule type" value="Genomic_DNA"/>
</dbReference>
<keyword evidence="2" id="KW-1185">Reference proteome</keyword>
<protein>
    <submittedName>
        <fullName evidence="1">Uncharacterized protein</fullName>
    </submittedName>
</protein>
<evidence type="ECO:0000313" key="2">
    <source>
        <dbReference type="Proteomes" id="UP000253083"/>
    </source>
</evidence>
<sequence length="72" mass="7828">MTVLSAKFNRRKATRSHNWLTVVNPINQRSLLQACDDCGVVKSENSVARCCKAPKGRALISGAMALNQTIAI</sequence>
<dbReference type="InParanoid" id="A0A395JP15"/>
<organism evidence="1 2">
    <name type="scientific">Arenicella xantha</name>
    <dbReference type="NCBI Taxonomy" id="644221"/>
    <lineage>
        <taxon>Bacteria</taxon>
        <taxon>Pseudomonadati</taxon>
        <taxon>Pseudomonadota</taxon>
        <taxon>Gammaproteobacteria</taxon>
        <taxon>Arenicellales</taxon>
        <taxon>Arenicellaceae</taxon>
        <taxon>Arenicella</taxon>
    </lineage>
</organism>
<comment type="caution">
    <text evidence="1">The sequence shown here is derived from an EMBL/GenBank/DDBJ whole genome shotgun (WGS) entry which is preliminary data.</text>
</comment>
<accession>A0A395JP15</accession>